<sequence length="395" mass="45007">MSFLYWNISVVLSFCCVCMTAGEEAGELPAPVDANILWESPFCPTINWTKPNISEKCVVNYTIEEKRPGQRTDQQLSRRTRNTNYTLPCMSQEEDVTFTITTDPVDCPGHRSKSKPVSLQVQSSAEVKDFRLVYYTHQTVNWTWHPLDNVTNLQSYYWSTDRPQGEVERCPQGIFRGLQLIGCHVNSNKLNSTMYVYILVNGTRGNDIINSTFKRVLKDCFKPPPPEVSFRLEGANQLELSFTKPDFPAIKDTCFDYELDYTECGKQKGRVKVGSSRYMVQYSSRCGYSVGVQSVVKAWCGSGGSEPSQRQEYGPARELSVVLVVVCVCVLLWICALLFFFYKYKERLLPKIPEPHLDSFKGLMERLYVPTPERVEISLEVCPSNTDVDNTQQIS</sequence>
<accession>A0AAV6FF19</accession>
<dbReference type="Proteomes" id="UP000823561">
    <property type="component" value="Chromosome 24"/>
</dbReference>
<organism evidence="3 4">
    <name type="scientific">Alosa alosa</name>
    <name type="common">allis shad</name>
    <dbReference type="NCBI Taxonomy" id="278164"/>
    <lineage>
        <taxon>Eukaryota</taxon>
        <taxon>Metazoa</taxon>
        <taxon>Chordata</taxon>
        <taxon>Craniata</taxon>
        <taxon>Vertebrata</taxon>
        <taxon>Euteleostomi</taxon>
        <taxon>Actinopterygii</taxon>
        <taxon>Neopterygii</taxon>
        <taxon>Teleostei</taxon>
        <taxon>Clupei</taxon>
        <taxon>Clupeiformes</taxon>
        <taxon>Clupeoidei</taxon>
        <taxon>Clupeidae</taxon>
        <taxon>Alosa</taxon>
    </lineage>
</organism>
<protein>
    <recommendedName>
        <fullName evidence="5">Type I cytokine receptor cytokine-binding domain-containing protein</fullName>
    </recommendedName>
</protein>
<dbReference type="InterPro" id="IPR013783">
    <property type="entry name" value="Ig-like_fold"/>
</dbReference>
<feature type="transmembrane region" description="Helical" evidence="1">
    <location>
        <begin position="319"/>
        <end position="342"/>
    </location>
</feature>
<comment type="caution">
    <text evidence="3">The sequence shown here is derived from an EMBL/GenBank/DDBJ whole genome shotgun (WGS) entry which is preliminary data.</text>
</comment>
<dbReference type="EMBL" id="JADWDJ010000024">
    <property type="protein sequence ID" value="KAG5261393.1"/>
    <property type="molecule type" value="Genomic_DNA"/>
</dbReference>
<evidence type="ECO:0000313" key="4">
    <source>
        <dbReference type="Proteomes" id="UP000823561"/>
    </source>
</evidence>
<evidence type="ECO:0000256" key="1">
    <source>
        <dbReference type="SAM" id="Phobius"/>
    </source>
</evidence>
<dbReference type="SUPFAM" id="SSF49265">
    <property type="entry name" value="Fibronectin type III"/>
    <property type="match status" value="1"/>
</dbReference>
<evidence type="ECO:0000256" key="2">
    <source>
        <dbReference type="SAM" id="SignalP"/>
    </source>
</evidence>
<keyword evidence="4" id="KW-1185">Reference proteome</keyword>
<dbReference type="AlphaFoldDB" id="A0AAV6FF19"/>
<keyword evidence="1" id="KW-0472">Membrane</keyword>
<reference evidence="3" key="1">
    <citation type="submission" date="2020-10" db="EMBL/GenBank/DDBJ databases">
        <title>Chromosome-scale genome assembly of the Allis shad, Alosa alosa.</title>
        <authorList>
            <person name="Margot Z."/>
            <person name="Christophe K."/>
            <person name="Cabau C."/>
            <person name="Louis A."/>
            <person name="Berthelot C."/>
            <person name="Parey E."/>
            <person name="Roest Crollius H."/>
            <person name="Montfort J."/>
            <person name="Robinson-Rechavi M."/>
            <person name="Bucao C."/>
            <person name="Bouchez O."/>
            <person name="Gislard M."/>
            <person name="Lluch J."/>
            <person name="Milhes M."/>
            <person name="Lampietro C."/>
            <person name="Lopez Roques C."/>
            <person name="Donnadieu C."/>
            <person name="Braasch I."/>
            <person name="Desvignes T."/>
            <person name="Postlethwait J."/>
            <person name="Bobe J."/>
            <person name="Guiguen Y."/>
        </authorList>
    </citation>
    <scope>NUCLEOTIDE SEQUENCE</scope>
    <source>
        <strain evidence="3">M-15738</strain>
        <tissue evidence="3">Blood</tissue>
    </source>
</reference>
<dbReference type="InterPro" id="IPR036116">
    <property type="entry name" value="FN3_sf"/>
</dbReference>
<proteinExistence type="predicted"/>
<dbReference type="Gene3D" id="2.60.40.10">
    <property type="entry name" value="Immunoglobulins"/>
    <property type="match status" value="1"/>
</dbReference>
<evidence type="ECO:0008006" key="5">
    <source>
        <dbReference type="Google" id="ProtNLM"/>
    </source>
</evidence>
<name>A0AAV6FF19_9TELE</name>
<evidence type="ECO:0000313" key="3">
    <source>
        <dbReference type="EMBL" id="KAG5261393.1"/>
    </source>
</evidence>
<gene>
    <name evidence="3" type="ORF">AALO_G00304000</name>
</gene>
<feature type="chain" id="PRO_5043372233" description="Type I cytokine receptor cytokine-binding domain-containing protein" evidence="2">
    <location>
        <begin position="23"/>
        <end position="395"/>
    </location>
</feature>
<keyword evidence="1" id="KW-0812">Transmembrane</keyword>
<keyword evidence="1" id="KW-1133">Transmembrane helix</keyword>
<keyword evidence="2" id="KW-0732">Signal</keyword>
<feature type="signal peptide" evidence="2">
    <location>
        <begin position="1"/>
        <end position="22"/>
    </location>
</feature>